<sequence>MYHPFLKQIISSTKPVKITWLDAETIGDGGWLELEECMREMLTPLPTVISIGYVLCRNKQCITIADTVSSDCVGVINRIPLGMIVSIERLSVNVRRKKKKKS</sequence>
<accession>A0A6J5R6T0</accession>
<proteinExistence type="predicted"/>
<reference evidence="1" key="1">
    <citation type="submission" date="2020-05" db="EMBL/GenBank/DDBJ databases">
        <authorList>
            <person name="Chiriac C."/>
            <person name="Salcher M."/>
            <person name="Ghai R."/>
            <person name="Kavagutti S V."/>
        </authorList>
    </citation>
    <scope>NUCLEOTIDE SEQUENCE</scope>
</reference>
<organism evidence="1">
    <name type="scientific">uncultured Caudovirales phage</name>
    <dbReference type="NCBI Taxonomy" id="2100421"/>
    <lineage>
        <taxon>Viruses</taxon>
        <taxon>Duplodnaviria</taxon>
        <taxon>Heunggongvirae</taxon>
        <taxon>Uroviricota</taxon>
        <taxon>Caudoviricetes</taxon>
        <taxon>Peduoviridae</taxon>
        <taxon>Maltschvirus</taxon>
        <taxon>Maltschvirus maltsch</taxon>
    </lineage>
</organism>
<gene>
    <name evidence="1" type="ORF">UFOVP1192_51</name>
</gene>
<dbReference type="EMBL" id="LR797151">
    <property type="protein sequence ID" value="CAB4190306.1"/>
    <property type="molecule type" value="Genomic_DNA"/>
</dbReference>
<evidence type="ECO:0000313" key="1">
    <source>
        <dbReference type="EMBL" id="CAB4190306.1"/>
    </source>
</evidence>
<name>A0A6J5R6T0_9CAUD</name>
<protein>
    <submittedName>
        <fullName evidence="1">Uncharacterized protein</fullName>
    </submittedName>
</protein>